<evidence type="ECO:0000259" key="5">
    <source>
        <dbReference type="Pfam" id="PF13470"/>
    </source>
</evidence>
<dbReference type="SUPFAM" id="SSF88723">
    <property type="entry name" value="PIN domain-like"/>
    <property type="match status" value="1"/>
</dbReference>
<reference evidence="6 7" key="1">
    <citation type="journal article" date="2018" name="Sci. Rep.">
        <title>Genomic diversity and distribution of Bifidobacterium longum subsp. longum across the human lifespan.</title>
        <authorList>
            <person name="Odamaki T."/>
            <person name="Bottacini F."/>
            <person name="Kato K."/>
            <person name="Mitsuyama E."/>
            <person name="Yoshida K."/>
            <person name="Horigome A."/>
            <person name="Xiao J.Z."/>
            <person name="van Sinderen D."/>
        </authorList>
    </citation>
    <scope>NUCLEOTIDE SEQUENCE [LARGE SCALE GENOMIC DNA]</scope>
    <source>
        <strain evidence="6 7">MCC10119</strain>
    </source>
</reference>
<organism evidence="6 7">
    <name type="scientific">Bifidobacterium longum subsp. longum</name>
    <dbReference type="NCBI Taxonomy" id="1679"/>
    <lineage>
        <taxon>Bacteria</taxon>
        <taxon>Bacillati</taxon>
        <taxon>Actinomycetota</taxon>
        <taxon>Actinomycetes</taxon>
        <taxon>Bifidobacteriales</taxon>
        <taxon>Bifidobacteriaceae</taxon>
        <taxon>Bifidobacterium</taxon>
    </lineage>
</organism>
<dbReference type="EMBL" id="SHTI01000021">
    <property type="protein sequence ID" value="TCF69876.1"/>
    <property type="molecule type" value="Genomic_DNA"/>
</dbReference>
<accession>A0A4R0VRP4</accession>
<comment type="caution">
    <text evidence="6">The sequence shown here is derived from an EMBL/GenBank/DDBJ whole genome shotgun (WGS) entry which is preliminary data.</text>
</comment>
<keyword evidence="1" id="KW-0540">Nuclease</keyword>
<dbReference type="InterPro" id="IPR002716">
    <property type="entry name" value="PIN_dom"/>
</dbReference>
<proteinExistence type="predicted"/>
<dbReference type="Gene3D" id="3.40.50.1010">
    <property type="entry name" value="5'-nuclease"/>
    <property type="match status" value="1"/>
</dbReference>
<evidence type="ECO:0000256" key="4">
    <source>
        <dbReference type="ARBA" id="ARBA00022842"/>
    </source>
</evidence>
<dbReference type="GO" id="GO:0016787">
    <property type="term" value="F:hydrolase activity"/>
    <property type="evidence" value="ECO:0007669"/>
    <property type="project" value="UniProtKB-KW"/>
</dbReference>
<keyword evidence="3" id="KW-0378">Hydrolase</keyword>
<gene>
    <name evidence="6" type="ORF">MCC10119_1257</name>
</gene>
<keyword evidence="2" id="KW-0479">Metal-binding</keyword>
<dbReference type="InterPro" id="IPR029060">
    <property type="entry name" value="PIN-like_dom_sf"/>
</dbReference>
<evidence type="ECO:0000256" key="3">
    <source>
        <dbReference type="ARBA" id="ARBA00022801"/>
    </source>
</evidence>
<feature type="domain" description="PIN" evidence="5">
    <location>
        <begin position="8"/>
        <end position="141"/>
    </location>
</feature>
<name>A0A4R0VRP4_BIFLL</name>
<dbReference type="Proteomes" id="UP000292729">
    <property type="component" value="Unassembled WGS sequence"/>
</dbReference>
<dbReference type="GO" id="GO:0004518">
    <property type="term" value="F:nuclease activity"/>
    <property type="evidence" value="ECO:0007669"/>
    <property type="project" value="UniProtKB-KW"/>
</dbReference>
<evidence type="ECO:0000256" key="1">
    <source>
        <dbReference type="ARBA" id="ARBA00022722"/>
    </source>
</evidence>
<sequence length="181" mass="20110">MTDVSMQRILLDTNVLLDYLLHRDDHAKMAEAVMELGAKNNVTLLCASLSLKDIAYLSSSAIRSEFKPNESEVENFTRGFLSSRVPWRCIEQVKEMCDIVAVDESTCDRAFSLQKRHRDFEDDLIIVAAQQSGANCVVTSDAELISHFPEYCKTPAEIVAALRGGTGINERLASLTEGSHQ</sequence>
<dbReference type="GO" id="GO:0046872">
    <property type="term" value="F:metal ion binding"/>
    <property type="evidence" value="ECO:0007669"/>
    <property type="project" value="UniProtKB-KW"/>
</dbReference>
<dbReference type="AlphaFoldDB" id="A0A4R0VRP4"/>
<dbReference type="RefSeq" id="WP_131203652.1">
    <property type="nucleotide sequence ID" value="NZ_BNHD01000005.1"/>
</dbReference>
<evidence type="ECO:0000313" key="7">
    <source>
        <dbReference type="Proteomes" id="UP000292729"/>
    </source>
</evidence>
<protein>
    <recommendedName>
        <fullName evidence="5">PIN domain-containing protein</fullName>
    </recommendedName>
</protein>
<keyword evidence="4" id="KW-0460">Magnesium</keyword>
<evidence type="ECO:0000256" key="2">
    <source>
        <dbReference type="ARBA" id="ARBA00022723"/>
    </source>
</evidence>
<dbReference type="Pfam" id="PF13470">
    <property type="entry name" value="PIN_3"/>
    <property type="match status" value="1"/>
</dbReference>
<evidence type="ECO:0000313" key="6">
    <source>
        <dbReference type="EMBL" id="TCF69876.1"/>
    </source>
</evidence>